<comment type="caution">
    <text evidence="1">The sequence shown here is derived from an EMBL/GenBank/DDBJ whole genome shotgun (WGS) entry which is preliminary data.</text>
</comment>
<sequence length="41" mass="4444">MPGSCQWKNIRSFEIIVLMVCNGSAAGALHRASVCCIHRSP</sequence>
<proteinExistence type="predicted"/>
<accession>A0A2V0QME1</accession>
<dbReference type="EMBL" id="BGJZ01000132">
    <property type="protein sequence ID" value="GBH09790.1"/>
    <property type="molecule type" value="Genomic_DNA"/>
</dbReference>
<reference evidence="1 2" key="1">
    <citation type="submission" date="2018-04" db="EMBL/GenBank/DDBJ databases">
        <title>Draft genome sequence of Pseudomonas syringae pv. actinidiae biovar 1 strains isolated from kiwifruit in Kagawa prefecture.</title>
        <authorList>
            <person name="Tabuchi M."/>
            <person name="Saito M."/>
            <person name="Fujiwara S."/>
            <person name="Sasa N."/>
            <person name="Akimitsu K."/>
            <person name="Gomi K."/>
            <person name="Konishi-Sugita S."/>
            <person name="Hamano K."/>
            <person name="Kataoka I."/>
        </authorList>
    </citation>
    <scope>NUCLEOTIDE SEQUENCE [LARGE SCALE GENOMIC DNA]</scope>
    <source>
        <strain evidence="1 2">MAFF212206</strain>
    </source>
</reference>
<protein>
    <submittedName>
        <fullName evidence="1">Uncharacterized protein</fullName>
    </submittedName>
</protein>
<organism evidence="1 2">
    <name type="scientific">Pseudomonas syringae pv. actinidiae</name>
    <dbReference type="NCBI Taxonomy" id="103796"/>
    <lineage>
        <taxon>Bacteria</taxon>
        <taxon>Pseudomonadati</taxon>
        <taxon>Pseudomonadota</taxon>
        <taxon>Gammaproteobacteria</taxon>
        <taxon>Pseudomonadales</taxon>
        <taxon>Pseudomonadaceae</taxon>
        <taxon>Pseudomonas</taxon>
        <taxon>Pseudomonas syringae</taxon>
    </lineage>
</organism>
<evidence type="ECO:0000313" key="2">
    <source>
        <dbReference type="Proteomes" id="UP000247480"/>
    </source>
</evidence>
<gene>
    <name evidence="1" type="ORF">KPSA1_03193</name>
</gene>
<dbReference type="AlphaFoldDB" id="A0A2V0QME1"/>
<dbReference type="Proteomes" id="UP000247480">
    <property type="component" value="Unassembled WGS sequence"/>
</dbReference>
<evidence type="ECO:0000313" key="1">
    <source>
        <dbReference type="EMBL" id="GBH09790.1"/>
    </source>
</evidence>
<name>A0A2V0QME1_PSESF</name>